<accession>A0A9D1HU70</accession>
<name>A0A9D1HU70_9BACT</name>
<protein>
    <submittedName>
        <fullName evidence="1">Uncharacterized protein</fullName>
    </submittedName>
</protein>
<proteinExistence type="predicted"/>
<comment type="caution">
    <text evidence="1">The sequence shown here is derived from an EMBL/GenBank/DDBJ whole genome shotgun (WGS) entry which is preliminary data.</text>
</comment>
<dbReference type="Proteomes" id="UP000824087">
    <property type="component" value="Unassembled WGS sequence"/>
</dbReference>
<evidence type="ECO:0000313" key="2">
    <source>
        <dbReference type="Proteomes" id="UP000824087"/>
    </source>
</evidence>
<sequence>MKSQEYEEYKEVVVDCYVEYLICIPELSELNMLGNFLCTDLVAQKKLQKIVDEMDEHKNCGLEKRKRLRELCAVAYHYAKEKKWIAEQEKYESLSCKIATLSSENYDTFYRRQFLDILDVSMQENVLESHTTRELEFTLDQIKCLQYICLVDLSKVENILPQIEYYVKYPFTSYMADMLLDQYPILVTNDAFYYFMKHVYMVRLAFLTTMQQSIDVEWMGQSSTITCTDEEYDDLYYFDPLEHQENSFQTLEELRDQWTKPHSGKSMLIS</sequence>
<dbReference type="AlphaFoldDB" id="A0A9D1HU70"/>
<reference evidence="1" key="1">
    <citation type="submission" date="2020-10" db="EMBL/GenBank/DDBJ databases">
        <authorList>
            <person name="Gilroy R."/>
        </authorList>
    </citation>
    <scope>NUCLEOTIDE SEQUENCE</scope>
    <source>
        <strain evidence="1">CHK197-8231</strain>
    </source>
</reference>
<dbReference type="EMBL" id="DVML01000025">
    <property type="protein sequence ID" value="HIU22771.1"/>
    <property type="molecule type" value="Genomic_DNA"/>
</dbReference>
<reference evidence="1" key="2">
    <citation type="journal article" date="2021" name="PeerJ">
        <title>Extensive microbial diversity within the chicken gut microbiome revealed by metagenomics and culture.</title>
        <authorList>
            <person name="Gilroy R."/>
            <person name="Ravi A."/>
            <person name="Getino M."/>
            <person name="Pursley I."/>
            <person name="Horton D.L."/>
            <person name="Alikhan N.F."/>
            <person name="Baker D."/>
            <person name="Gharbi K."/>
            <person name="Hall N."/>
            <person name="Watson M."/>
            <person name="Adriaenssens E.M."/>
            <person name="Foster-Nyarko E."/>
            <person name="Jarju S."/>
            <person name="Secka A."/>
            <person name="Antonio M."/>
            <person name="Oren A."/>
            <person name="Chaudhuri R.R."/>
            <person name="La Ragione R."/>
            <person name="Hildebrand F."/>
            <person name="Pallen M.J."/>
        </authorList>
    </citation>
    <scope>NUCLEOTIDE SEQUENCE</scope>
    <source>
        <strain evidence="1">CHK197-8231</strain>
    </source>
</reference>
<organism evidence="1 2">
    <name type="scientific">Candidatus Fimihabitans intestinipullorum</name>
    <dbReference type="NCBI Taxonomy" id="2840820"/>
    <lineage>
        <taxon>Bacteria</taxon>
        <taxon>Bacillati</taxon>
        <taxon>Mycoplasmatota</taxon>
        <taxon>Mycoplasmatota incertae sedis</taxon>
        <taxon>Candidatus Fimihabitans</taxon>
    </lineage>
</organism>
<evidence type="ECO:0000313" key="1">
    <source>
        <dbReference type="EMBL" id="HIU22771.1"/>
    </source>
</evidence>
<gene>
    <name evidence="1" type="ORF">IAD49_04250</name>
</gene>